<gene>
    <name evidence="2" type="ORF">AADG42_02230</name>
</gene>
<evidence type="ECO:0008006" key="4">
    <source>
        <dbReference type="Google" id="ProtNLM"/>
    </source>
</evidence>
<keyword evidence="3" id="KW-1185">Reference proteome</keyword>
<organism evidence="2 3">
    <name type="scientific">Ammonicoccus fulvus</name>
    <dbReference type="NCBI Taxonomy" id="3138240"/>
    <lineage>
        <taxon>Bacteria</taxon>
        <taxon>Bacillati</taxon>
        <taxon>Actinomycetota</taxon>
        <taxon>Actinomycetes</taxon>
        <taxon>Propionibacteriales</taxon>
        <taxon>Propionibacteriaceae</taxon>
        <taxon>Ammonicoccus</taxon>
    </lineage>
</organism>
<reference evidence="2 3" key="1">
    <citation type="submission" date="2024-04" db="EMBL/GenBank/DDBJ databases">
        <title>Isolation of an actinomycete strain from pig manure.</title>
        <authorList>
            <person name="Gong T."/>
            <person name="Yu Z."/>
            <person name="An M."/>
            <person name="Wei C."/>
            <person name="Yang W."/>
            <person name="Liu L."/>
        </authorList>
    </citation>
    <scope>NUCLEOTIDE SEQUENCE [LARGE SCALE GENOMIC DNA]</scope>
    <source>
        <strain evidence="2 3">ZF39</strain>
    </source>
</reference>
<feature type="transmembrane region" description="Helical" evidence="1">
    <location>
        <begin position="12"/>
        <end position="35"/>
    </location>
</feature>
<evidence type="ECO:0000256" key="1">
    <source>
        <dbReference type="SAM" id="Phobius"/>
    </source>
</evidence>
<keyword evidence="1" id="KW-0812">Transmembrane</keyword>
<dbReference type="Proteomes" id="UP001442841">
    <property type="component" value="Chromosome"/>
</dbReference>
<dbReference type="EMBL" id="CP154795">
    <property type="protein sequence ID" value="XAN06170.1"/>
    <property type="molecule type" value="Genomic_DNA"/>
</dbReference>
<protein>
    <recommendedName>
        <fullName evidence="4">SURF1-like protein</fullName>
    </recommendedName>
</protein>
<name>A0ABZ3FLZ7_9ACTN</name>
<keyword evidence="1" id="KW-0472">Membrane</keyword>
<dbReference type="RefSeq" id="WP_425307602.1">
    <property type="nucleotide sequence ID" value="NZ_CP154795.1"/>
</dbReference>
<sequence length="249" mass="26691">MSNPSGAARRRRWIWVVLVVVPLLLVGGGIGWAAYTFVNGTPGSSAQVAALQAKADEAFGDYPVRVTRLRHQSFIGKSWSEFTLVAVEDRSLRVKVSVYGGEPHWPDARRALKIKRDGEVGVAPRLLNPTPGPSASADGYWNISGSGPEADFENHRPYDWDTAPIGIGVYSSGDLTAGDAALVQEAVAGVGDRRDHISGIAIYPKVRVTGDPPYFYELTLAAAESPSLAEDFARVHAGETVPGITRAPR</sequence>
<evidence type="ECO:0000313" key="2">
    <source>
        <dbReference type="EMBL" id="XAN06170.1"/>
    </source>
</evidence>
<evidence type="ECO:0000313" key="3">
    <source>
        <dbReference type="Proteomes" id="UP001442841"/>
    </source>
</evidence>
<proteinExistence type="predicted"/>
<accession>A0ABZ3FLZ7</accession>
<keyword evidence="1" id="KW-1133">Transmembrane helix</keyword>